<feature type="transmembrane region" description="Helical" evidence="4">
    <location>
        <begin position="153"/>
        <end position="172"/>
    </location>
</feature>
<dbReference type="InterPro" id="IPR052952">
    <property type="entry name" value="MFS-Transporter"/>
</dbReference>
<feature type="domain" description="Major facilitator superfamily (MFS) profile" evidence="5">
    <location>
        <begin position="1"/>
        <end position="378"/>
    </location>
</feature>
<dbReference type="PROSITE" id="PS50850">
    <property type="entry name" value="MFS"/>
    <property type="match status" value="1"/>
</dbReference>
<evidence type="ECO:0000256" key="3">
    <source>
        <dbReference type="ARBA" id="ARBA00023136"/>
    </source>
</evidence>
<feature type="transmembrane region" description="Helical" evidence="4">
    <location>
        <begin position="258"/>
        <end position="279"/>
    </location>
</feature>
<dbReference type="RefSeq" id="WP_249060857.1">
    <property type="nucleotide sequence ID" value="NZ_JALZWP010000029.1"/>
</dbReference>
<keyword evidence="3 4" id="KW-0472">Membrane</keyword>
<dbReference type="Gene3D" id="1.20.1250.20">
    <property type="entry name" value="MFS general substrate transporter like domains"/>
    <property type="match status" value="2"/>
</dbReference>
<feature type="transmembrane region" description="Helical" evidence="4">
    <location>
        <begin position="320"/>
        <end position="341"/>
    </location>
</feature>
<keyword evidence="2 4" id="KW-1133">Transmembrane helix</keyword>
<reference evidence="6 7" key="1">
    <citation type="submission" date="2022-05" db="EMBL/GenBank/DDBJ databases">
        <title>Seasonal and diel survey of microbial diversity of the Tyrrhenian coast.</title>
        <authorList>
            <person name="Gattoni G."/>
            <person name="Corral P."/>
        </authorList>
    </citation>
    <scope>NUCLEOTIDE SEQUENCE [LARGE SCALE GENOMIC DNA]</scope>
    <source>
        <strain evidence="6 7">V10</strain>
    </source>
</reference>
<dbReference type="EMBL" id="JALZWP010000029">
    <property type="protein sequence ID" value="MCL1630199.1"/>
    <property type="molecule type" value="Genomic_DNA"/>
</dbReference>
<dbReference type="InterPro" id="IPR036259">
    <property type="entry name" value="MFS_trans_sf"/>
</dbReference>
<feature type="transmembrane region" description="Helical" evidence="4">
    <location>
        <begin position="91"/>
        <end position="113"/>
    </location>
</feature>
<evidence type="ECO:0000256" key="4">
    <source>
        <dbReference type="SAM" id="Phobius"/>
    </source>
</evidence>
<dbReference type="PANTHER" id="PTHR23527:SF1">
    <property type="entry name" value="BLL3282 PROTEIN"/>
    <property type="match status" value="1"/>
</dbReference>
<accession>A0ABT0M7C0</accession>
<dbReference type="Pfam" id="PF07690">
    <property type="entry name" value="MFS_1"/>
    <property type="match status" value="1"/>
</dbReference>
<feature type="transmembrane region" description="Helical" evidence="4">
    <location>
        <begin position="35"/>
        <end position="54"/>
    </location>
</feature>
<evidence type="ECO:0000313" key="7">
    <source>
        <dbReference type="Proteomes" id="UP001202550"/>
    </source>
</evidence>
<dbReference type="PANTHER" id="PTHR23527">
    <property type="entry name" value="BLL3282 PROTEIN"/>
    <property type="match status" value="1"/>
</dbReference>
<feature type="transmembrane region" description="Helical" evidence="4">
    <location>
        <begin position="285"/>
        <end position="308"/>
    </location>
</feature>
<dbReference type="InterPro" id="IPR020846">
    <property type="entry name" value="MFS_dom"/>
</dbReference>
<feature type="transmembrane region" description="Helical" evidence="4">
    <location>
        <begin position="347"/>
        <end position="371"/>
    </location>
</feature>
<evidence type="ECO:0000259" key="5">
    <source>
        <dbReference type="PROSITE" id="PS50850"/>
    </source>
</evidence>
<gene>
    <name evidence="6" type="ORF">M3N55_15880</name>
</gene>
<feature type="transmembrane region" description="Helical" evidence="4">
    <location>
        <begin position="231"/>
        <end position="251"/>
    </location>
</feature>
<dbReference type="Proteomes" id="UP001202550">
    <property type="component" value="Unassembled WGS sequence"/>
</dbReference>
<keyword evidence="7" id="KW-1185">Reference proteome</keyword>
<sequence>MTVCLIAQIASVMPVFLLGAFAPLMTDDLGLTPFMLGIAVAAFYGAAAVGALFLAPFADTAGVWRVTNLSLAVVALCGILMALIADSFEMVVALIVLGGLMNGSIQPATNVIVSRFIPTKRQGLAYGLKQAAIPLSTMLGGIAVPVIGLSVGWRWAFMLSVVTALAVLLMTPKGREPRTKTGNVGRQRLPGRILLILALMMGLAAAVSNAMAAFLALAITEQDHSASDAGLVIAAGSLFCVAVRVGLGGLVDRWNLPLMWVVAALLMVGTGSYLGLAYWQTLPLLTFSALLAFGFGWGWSGLVLLAIGRASIGSVGASTGMTHAGVFTGGVVGPMAFGWVVQEHGFLLAWQGLAVASTCAAGLAIWMSTLLNRVSESR</sequence>
<comment type="caution">
    <text evidence="6">The sequence shown here is derived from an EMBL/GenBank/DDBJ whole genome shotgun (WGS) entry which is preliminary data.</text>
</comment>
<evidence type="ECO:0000256" key="1">
    <source>
        <dbReference type="ARBA" id="ARBA00022692"/>
    </source>
</evidence>
<dbReference type="InterPro" id="IPR011701">
    <property type="entry name" value="MFS"/>
</dbReference>
<evidence type="ECO:0000256" key="2">
    <source>
        <dbReference type="ARBA" id="ARBA00022989"/>
    </source>
</evidence>
<keyword evidence="1 4" id="KW-0812">Transmembrane</keyword>
<name>A0ABT0M7C0_9RHOB</name>
<feature type="transmembrane region" description="Helical" evidence="4">
    <location>
        <begin position="125"/>
        <end position="147"/>
    </location>
</feature>
<feature type="transmembrane region" description="Helical" evidence="4">
    <location>
        <begin position="193"/>
        <end position="219"/>
    </location>
</feature>
<organism evidence="6 7">
    <name type="scientific">Roseinatronobacter domitianus</name>
    <dbReference type="NCBI Taxonomy" id="2940293"/>
    <lineage>
        <taxon>Bacteria</taxon>
        <taxon>Pseudomonadati</taxon>
        <taxon>Pseudomonadota</taxon>
        <taxon>Alphaproteobacteria</taxon>
        <taxon>Rhodobacterales</taxon>
        <taxon>Paracoccaceae</taxon>
        <taxon>Roseinatronobacter</taxon>
    </lineage>
</organism>
<protein>
    <submittedName>
        <fullName evidence="6">MFS transporter</fullName>
    </submittedName>
</protein>
<proteinExistence type="predicted"/>
<dbReference type="SUPFAM" id="SSF103473">
    <property type="entry name" value="MFS general substrate transporter"/>
    <property type="match status" value="1"/>
</dbReference>
<evidence type="ECO:0000313" key="6">
    <source>
        <dbReference type="EMBL" id="MCL1630199.1"/>
    </source>
</evidence>
<feature type="transmembrane region" description="Helical" evidence="4">
    <location>
        <begin position="66"/>
        <end position="85"/>
    </location>
</feature>